<dbReference type="PANTHER" id="PTHR31687:SF3">
    <property type="entry name" value="PROTEIN URG3"/>
    <property type="match status" value="1"/>
</dbReference>
<accession>A0ABR3RTF6</accession>
<protein>
    <recommendedName>
        <fullName evidence="3">DUF1688-domain-containing protein</fullName>
    </recommendedName>
</protein>
<organism evidence="1 2">
    <name type="scientific">Paraconiothyrium brasiliense</name>
    <dbReference type="NCBI Taxonomy" id="300254"/>
    <lineage>
        <taxon>Eukaryota</taxon>
        <taxon>Fungi</taxon>
        <taxon>Dikarya</taxon>
        <taxon>Ascomycota</taxon>
        <taxon>Pezizomycotina</taxon>
        <taxon>Dothideomycetes</taxon>
        <taxon>Pleosporomycetidae</taxon>
        <taxon>Pleosporales</taxon>
        <taxon>Massarineae</taxon>
        <taxon>Didymosphaeriaceae</taxon>
        <taxon>Paraconiothyrium</taxon>
    </lineage>
</organism>
<sequence>MDPQVKYLLSLEAVRDRARIVGEAAKVGKLSHFDVHEDRLPAVADYVTGVIKRDYGPDRFSEIPPHGRWQHFEVGNQPRINELLSKWKGEGHDDKELTRRLIDLFFVSVLLDAGAGDHWRYVEPGTEQTYERSEGIAVASLYMFKEGKGLEKLTPSSLASGFQITDGNPMLGVDSRTNLLKSLGSSLLAHADVFGVEGRPGNIVDYMLKTATDPSTLDILVFWDVLQELLIPIWPRDRTVVNGYPIGDAWPLSTLRTASSSVSLPNTSEADFIQPFHKLTQWLTYSLTVPFTRLLNITWKHMDSMTALPEYRNGGLFVDLGVLSLKPASLERGLAASGNALPQFGAGDEVVVEWRAMTLVLIDKLYEMVKGRMEGVELSMAQLLEAGTWKSGREVAKEKRPETKSSPILIQSDGTVF</sequence>
<dbReference type="Pfam" id="PF07958">
    <property type="entry name" value="DUF1688"/>
    <property type="match status" value="1"/>
</dbReference>
<evidence type="ECO:0008006" key="3">
    <source>
        <dbReference type="Google" id="ProtNLM"/>
    </source>
</evidence>
<name>A0ABR3RTF6_9PLEO</name>
<keyword evidence="2" id="KW-1185">Reference proteome</keyword>
<dbReference type="InterPro" id="IPR012469">
    <property type="entry name" value="DUF1688"/>
</dbReference>
<evidence type="ECO:0000313" key="2">
    <source>
        <dbReference type="Proteomes" id="UP001521785"/>
    </source>
</evidence>
<evidence type="ECO:0000313" key="1">
    <source>
        <dbReference type="EMBL" id="KAL1607716.1"/>
    </source>
</evidence>
<comment type="caution">
    <text evidence="1">The sequence shown here is derived from an EMBL/GenBank/DDBJ whole genome shotgun (WGS) entry which is preliminary data.</text>
</comment>
<gene>
    <name evidence="1" type="ORF">SLS60_002652</name>
</gene>
<dbReference type="EMBL" id="JAKJXO020000003">
    <property type="protein sequence ID" value="KAL1607716.1"/>
    <property type="molecule type" value="Genomic_DNA"/>
</dbReference>
<dbReference type="PANTHER" id="PTHR31687">
    <property type="match status" value="1"/>
</dbReference>
<dbReference type="Proteomes" id="UP001521785">
    <property type="component" value="Unassembled WGS sequence"/>
</dbReference>
<proteinExistence type="predicted"/>
<reference evidence="1 2" key="1">
    <citation type="submission" date="2024-02" db="EMBL/GenBank/DDBJ databases">
        <title>De novo assembly and annotation of 12 fungi associated with fruit tree decline syndrome in Ontario, Canada.</title>
        <authorList>
            <person name="Sulman M."/>
            <person name="Ellouze W."/>
            <person name="Ilyukhin E."/>
        </authorList>
    </citation>
    <scope>NUCLEOTIDE SEQUENCE [LARGE SCALE GENOMIC DNA]</scope>
    <source>
        <strain evidence="1 2">M42-189</strain>
    </source>
</reference>